<comment type="caution">
    <text evidence="1">The sequence shown here is derived from an EMBL/GenBank/DDBJ whole genome shotgun (WGS) entry which is preliminary data.</text>
</comment>
<evidence type="ECO:0000313" key="1">
    <source>
        <dbReference type="EMBL" id="KAJ4153412.1"/>
    </source>
</evidence>
<name>A0A9W8QDW1_AKAMU</name>
<reference evidence="1" key="1">
    <citation type="journal article" date="2023" name="Access Microbiol">
        <title>De-novo genome assembly for Akanthomyces muscarius, a biocontrol agent of insect agricultural pests.</title>
        <authorList>
            <person name="Erdos Z."/>
            <person name="Studholme D.J."/>
            <person name="Raymond B."/>
            <person name="Sharma M."/>
        </authorList>
    </citation>
    <scope>NUCLEOTIDE SEQUENCE</scope>
    <source>
        <strain evidence="1">Ve6</strain>
    </source>
</reference>
<dbReference type="RefSeq" id="XP_056054070.1">
    <property type="nucleotide sequence ID" value="XM_056196975.1"/>
</dbReference>
<organism evidence="1 2">
    <name type="scientific">Akanthomyces muscarius</name>
    <name type="common">Entomopathogenic fungus</name>
    <name type="synonym">Lecanicillium muscarium</name>
    <dbReference type="NCBI Taxonomy" id="2231603"/>
    <lineage>
        <taxon>Eukaryota</taxon>
        <taxon>Fungi</taxon>
        <taxon>Dikarya</taxon>
        <taxon>Ascomycota</taxon>
        <taxon>Pezizomycotina</taxon>
        <taxon>Sordariomycetes</taxon>
        <taxon>Hypocreomycetidae</taxon>
        <taxon>Hypocreales</taxon>
        <taxon>Cordycipitaceae</taxon>
        <taxon>Akanthomyces</taxon>
    </lineage>
</organism>
<keyword evidence="2" id="KW-1185">Reference proteome</keyword>
<dbReference type="GeneID" id="80897059"/>
<protein>
    <submittedName>
        <fullName evidence="1">Uncharacterized protein</fullName>
    </submittedName>
</protein>
<sequence length="253" mass="29084">MIGTASRALKFAYHPPEGVILQDRPEEYFRPFGYTIYRTAYDDDDPEQDQAWGSLLDRLYTDFKLEISNTFSRRQHIESERQDTDKLKSLARFDGRSDATLLNGCSVENLRTIFEAGVGGAPLNVDASRFKYFLFADKDVLDGVAHGESWVKIAELLYDDAKHNAKSHPHLPSKQTYFGWMKVSTGSLFFTRMWLENMTLRMLSIQARGAFPITDELFPVMETTRVVEAETRWEKARRLGIAIKDLPHSEDED</sequence>
<gene>
    <name evidence="1" type="ORF">LMH87_009900</name>
</gene>
<accession>A0A9W8QDW1</accession>
<evidence type="ECO:0000313" key="2">
    <source>
        <dbReference type="Proteomes" id="UP001144673"/>
    </source>
</evidence>
<dbReference type="AlphaFoldDB" id="A0A9W8QDW1"/>
<dbReference type="KEGG" id="amus:LMH87_009900"/>
<dbReference type="EMBL" id="JAJHUN010000008">
    <property type="protein sequence ID" value="KAJ4153412.1"/>
    <property type="molecule type" value="Genomic_DNA"/>
</dbReference>
<dbReference type="Proteomes" id="UP001144673">
    <property type="component" value="Chromosome 5"/>
</dbReference>
<proteinExistence type="predicted"/>